<reference evidence="1" key="1">
    <citation type="submission" date="2021-03" db="EMBL/GenBank/DDBJ databases">
        <title>Evolutionary priming and transition to the ectomycorrhizal habit in an iconic lineage of mushroom-forming fungi: is preadaptation a requirement?</title>
        <authorList>
            <consortium name="DOE Joint Genome Institute"/>
            <person name="Looney B.P."/>
            <person name="Miyauchi S."/>
            <person name="Morin E."/>
            <person name="Drula E."/>
            <person name="Courty P.E."/>
            <person name="Chicoki N."/>
            <person name="Fauchery L."/>
            <person name="Kohler A."/>
            <person name="Kuo A."/>
            <person name="LaButti K."/>
            <person name="Pangilinan J."/>
            <person name="Lipzen A."/>
            <person name="Riley R."/>
            <person name="Andreopoulos W."/>
            <person name="He G."/>
            <person name="Johnson J."/>
            <person name="Barry K.W."/>
            <person name="Grigoriev I.V."/>
            <person name="Nagy L."/>
            <person name="Hibbett D."/>
            <person name="Henrissat B."/>
            <person name="Matheny P.B."/>
            <person name="Labbe J."/>
            <person name="Martin A.F."/>
        </authorList>
    </citation>
    <scope>NUCLEOTIDE SEQUENCE</scope>
    <source>
        <strain evidence="1">BPL698</strain>
    </source>
</reference>
<evidence type="ECO:0000313" key="2">
    <source>
        <dbReference type="Proteomes" id="UP001207468"/>
    </source>
</evidence>
<comment type="caution">
    <text evidence="1">The sequence shown here is derived from an EMBL/GenBank/DDBJ whole genome shotgun (WGS) entry which is preliminary data.</text>
</comment>
<proteinExistence type="predicted"/>
<sequence>MNSPRRITYVASENLAKTCSLLPSNRNRSTFVHALVTAFGLLRPPSNGAPYVVTLLRPPPASPSDLTAYHDRSYVDALLADPPGPDSASCREFGLEDDCPPFPGLREYALGVAGASMVAAQELAGDRCDIAICWDGGRHHAHKSLASGFCYVNDCVLALLVLKRASPVPPLLSNQGNIRKKSRVMYLDLDVHYGDGVAAAFRGAGARGQVLTLSIHNAGQGLFPASEHSALPNISSAAFDPFALSLPLHTGASCATFARVWRTVGRVLEIFAPDYIVMQCGVDGLAQDPVGAWNWTLGGEGGLAWFVRRVFDFSAKVLLLGGGGYSLVNAARAWALLTSVACGVPLALDTPIPHHAGFPMYAPSFTLDVPPSRMCDENTDDYLKKVDATFERVAEILRTQLALHSSDSV</sequence>
<gene>
    <name evidence="1" type="ORF">F5148DRAFT_1247559</name>
</gene>
<dbReference type="EMBL" id="JAGFNK010000498">
    <property type="protein sequence ID" value="KAI9449469.1"/>
    <property type="molecule type" value="Genomic_DNA"/>
</dbReference>
<name>A0ACC0TWM5_9AGAM</name>
<keyword evidence="2" id="KW-1185">Reference proteome</keyword>
<dbReference type="Proteomes" id="UP001207468">
    <property type="component" value="Unassembled WGS sequence"/>
</dbReference>
<evidence type="ECO:0000313" key="1">
    <source>
        <dbReference type="EMBL" id="KAI9449469.1"/>
    </source>
</evidence>
<accession>A0ACC0TWM5</accession>
<protein>
    <submittedName>
        <fullName evidence="1">Histone deacetylase 8</fullName>
    </submittedName>
</protein>
<organism evidence="1 2">
    <name type="scientific">Russula earlei</name>
    <dbReference type="NCBI Taxonomy" id="71964"/>
    <lineage>
        <taxon>Eukaryota</taxon>
        <taxon>Fungi</taxon>
        <taxon>Dikarya</taxon>
        <taxon>Basidiomycota</taxon>
        <taxon>Agaricomycotina</taxon>
        <taxon>Agaricomycetes</taxon>
        <taxon>Russulales</taxon>
        <taxon>Russulaceae</taxon>
        <taxon>Russula</taxon>
    </lineage>
</organism>